<dbReference type="PATRIC" id="fig|1299334.3.peg.4677"/>
<gene>
    <name evidence="1" type="ORF">I553_6528</name>
</gene>
<keyword evidence="1" id="KW-0472">Membrane</keyword>
<accession>X8BHE8</accession>
<protein>
    <submittedName>
        <fullName evidence="1">Putative transmembrane protein</fullName>
    </submittedName>
</protein>
<name>X8BHE8_MYCXE</name>
<dbReference type="AlphaFoldDB" id="X8BHE8"/>
<reference evidence="1" key="1">
    <citation type="submission" date="2014-01" db="EMBL/GenBank/DDBJ databases">
        <authorList>
            <person name="Brown-Elliot B."/>
            <person name="Wallace R."/>
            <person name="Lenaerts A."/>
            <person name="Ordway D."/>
            <person name="DeGroote M.A."/>
            <person name="Parker T."/>
            <person name="Sizemore C."/>
            <person name="Tallon L.J."/>
            <person name="Sadzewicz L.K."/>
            <person name="Sengamalay N."/>
            <person name="Fraser C.M."/>
            <person name="Hine E."/>
            <person name="Shefchek K.A."/>
            <person name="Das S.P."/>
            <person name="Tettelin H."/>
        </authorList>
    </citation>
    <scope>NUCLEOTIDE SEQUENCE [LARGE SCALE GENOMIC DNA]</scope>
    <source>
        <strain evidence="1">4042</strain>
    </source>
</reference>
<comment type="caution">
    <text evidence="1">The sequence shown here is derived from an EMBL/GenBank/DDBJ whole genome shotgun (WGS) entry which is preliminary data.</text>
</comment>
<keyword evidence="1" id="KW-0812">Transmembrane</keyword>
<sequence>MVDAAHVGDIVGAFGRIRRDATGMGRSRWQRLRALLVIIGRD</sequence>
<proteinExistence type="predicted"/>
<evidence type="ECO:0000313" key="1">
    <source>
        <dbReference type="EMBL" id="EUA42668.1"/>
    </source>
</evidence>
<organism evidence="1">
    <name type="scientific">Mycobacterium xenopi 4042</name>
    <dbReference type="NCBI Taxonomy" id="1299334"/>
    <lineage>
        <taxon>Bacteria</taxon>
        <taxon>Bacillati</taxon>
        <taxon>Actinomycetota</taxon>
        <taxon>Actinomycetes</taxon>
        <taxon>Mycobacteriales</taxon>
        <taxon>Mycobacteriaceae</taxon>
        <taxon>Mycobacterium</taxon>
    </lineage>
</organism>
<dbReference type="EMBL" id="JAOB01000042">
    <property type="protein sequence ID" value="EUA42668.1"/>
    <property type="molecule type" value="Genomic_DNA"/>
</dbReference>